<keyword evidence="5" id="KW-0472">Membrane</keyword>
<sequence>MQINVFSYIVFGLKISNYKLEVDQLYFHHRRKNTIMKYIALLLCITVGYIHSWTIDYLPAKQVSSPHFNRGRSGQAITCLTLHGTAGGGTVSWFQNPSSKVSAHYVVEQDGTVVQMVSEDDTAWHNGVVTTNSVFYGRPNPNLWCIGIEFVRNTQNNNIMPEAQIASGVRLVADIKRRYRGINIYTHDQFNVGRTCPGPNFPLSRFKNA</sequence>
<dbReference type="PANTHER" id="PTHR30417">
    <property type="entry name" value="N-ACETYLMURAMOYL-L-ALANINE AMIDASE AMID"/>
    <property type="match status" value="1"/>
</dbReference>
<dbReference type="GO" id="GO:0009254">
    <property type="term" value="P:peptidoglycan turnover"/>
    <property type="evidence" value="ECO:0007669"/>
    <property type="project" value="TreeGrafter"/>
</dbReference>
<evidence type="ECO:0000256" key="5">
    <source>
        <dbReference type="SAM" id="Phobius"/>
    </source>
</evidence>
<dbReference type="InterPro" id="IPR002502">
    <property type="entry name" value="Amidase_domain"/>
</dbReference>
<evidence type="ECO:0000256" key="2">
    <source>
        <dbReference type="ARBA" id="ARBA00011901"/>
    </source>
</evidence>
<dbReference type="GO" id="GO:0071555">
    <property type="term" value="P:cell wall organization"/>
    <property type="evidence" value="ECO:0007669"/>
    <property type="project" value="UniProtKB-KW"/>
</dbReference>
<keyword evidence="5" id="KW-1133">Transmembrane helix</keyword>
<name>A0A814VES0_ADIRI</name>
<dbReference type="Gene3D" id="3.40.80.10">
    <property type="entry name" value="Peptidoglycan recognition protein-like"/>
    <property type="match status" value="1"/>
</dbReference>
<reference evidence="7" key="1">
    <citation type="submission" date="2021-02" db="EMBL/GenBank/DDBJ databases">
        <authorList>
            <person name="Nowell W R."/>
        </authorList>
    </citation>
    <scope>NUCLEOTIDE SEQUENCE</scope>
</reference>
<dbReference type="EC" id="3.5.1.28" evidence="2"/>
<feature type="domain" description="N-acetylmuramoyl-L-alanine amidase" evidence="6">
    <location>
        <begin position="65"/>
        <end position="198"/>
    </location>
</feature>
<organism evidence="7 8">
    <name type="scientific">Adineta ricciae</name>
    <name type="common">Rotifer</name>
    <dbReference type="NCBI Taxonomy" id="249248"/>
    <lineage>
        <taxon>Eukaryota</taxon>
        <taxon>Metazoa</taxon>
        <taxon>Spiralia</taxon>
        <taxon>Gnathifera</taxon>
        <taxon>Rotifera</taxon>
        <taxon>Eurotatoria</taxon>
        <taxon>Bdelloidea</taxon>
        <taxon>Adinetida</taxon>
        <taxon>Adinetidae</taxon>
        <taxon>Adineta</taxon>
    </lineage>
</organism>
<keyword evidence="4" id="KW-0961">Cell wall biogenesis/degradation</keyword>
<evidence type="ECO:0000313" key="7">
    <source>
        <dbReference type="EMBL" id="CAF1187167.1"/>
    </source>
</evidence>
<dbReference type="SUPFAM" id="SSF55846">
    <property type="entry name" value="N-acetylmuramoyl-L-alanine amidase-like"/>
    <property type="match status" value="1"/>
</dbReference>
<evidence type="ECO:0000259" key="6">
    <source>
        <dbReference type="SMART" id="SM00644"/>
    </source>
</evidence>
<feature type="transmembrane region" description="Helical" evidence="5">
    <location>
        <begin position="35"/>
        <end position="55"/>
    </location>
</feature>
<gene>
    <name evidence="7" type="ORF">EDS130_LOCUS24592</name>
</gene>
<dbReference type="Proteomes" id="UP000663852">
    <property type="component" value="Unassembled WGS sequence"/>
</dbReference>
<proteinExistence type="predicted"/>
<dbReference type="InterPro" id="IPR036505">
    <property type="entry name" value="Amidase/PGRP_sf"/>
</dbReference>
<dbReference type="OrthoDB" id="9970452at2759"/>
<dbReference type="AlphaFoldDB" id="A0A814VES0"/>
<keyword evidence="3" id="KW-0378">Hydrolase</keyword>
<evidence type="ECO:0000256" key="4">
    <source>
        <dbReference type="ARBA" id="ARBA00023316"/>
    </source>
</evidence>
<comment type="catalytic activity">
    <reaction evidence="1">
        <text>Hydrolyzes the link between N-acetylmuramoyl residues and L-amino acid residues in certain cell-wall glycopeptides.</text>
        <dbReference type="EC" id="3.5.1.28"/>
    </reaction>
</comment>
<protein>
    <recommendedName>
        <fullName evidence="2">N-acetylmuramoyl-L-alanine amidase</fullName>
        <ecNumber evidence="2">3.5.1.28</ecNumber>
    </recommendedName>
</protein>
<dbReference type="GO" id="GO:0008745">
    <property type="term" value="F:N-acetylmuramoyl-L-alanine amidase activity"/>
    <property type="evidence" value="ECO:0007669"/>
    <property type="project" value="UniProtKB-EC"/>
</dbReference>
<comment type="caution">
    <text evidence="7">The sequence shown here is derived from an EMBL/GenBank/DDBJ whole genome shotgun (WGS) entry which is preliminary data.</text>
</comment>
<evidence type="ECO:0000256" key="3">
    <source>
        <dbReference type="ARBA" id="ARBA00022801"/>
    </source>
</evidence>
<dbReference type="InterPro" id="IPR051206">
    <property type="entry name" value="NAMLAA_amidase_2"/>
</dbReference>
<dbReference type="CDD" id="cd06583">
    <property type="entry name" value="PGRP"/>
    <property type="match status" value="1"/>
</dbReference>
<dbReference type="SMART" id="SM00644">
    <property type="entry name" value="Ami_2"/>
    <property type="match status" value="1"/>
</dbReference>
<keyword evidence="5" id="KW-0812">Transmembrane</keyword>
<dbReference type="PANTHER" id="PTHR30417:SF1">
    <property type="entry name" value="N-ACETYLMURAMOYL-L-ALANINE AMIDASE AMID"/>
    <property type="match status" value="1"/>
</dbReference>
<evidence type="ECO:0000256" key="1">
    <source>
        <dbReference type="ARBA" id="ARBA00001561"/>
    </source>
</evidence>
<accession>A0A814VES0</accession>
<evidence type="ECO:0000313" key="8">
    <source>
        <dbReference type="Proteomes" id="UP000663852"/>
    </source>
</evidence>
<dbReference type="EMBL" id="CAJNOJ010000140">
    <property type="protein sequence ID" value="CAF1187167.1"/>
    <property type="molecule type" value="Genomic_DNA"/>
</dbReference>
<dbReference type="Pfam" id="PF01510">
    <property type="entry name" value="Amidase_2"/>
    <property type="match status" value="1"/>
</dbReference>
<dbReference type="GO" id="GO:0009253">
    <property type="term" value="P:peptidoglycan catabolic process"/>
    <property type="evidence" value="ECO:0007669"/>
    <property type="project" value="InterPro"/>
</dbReference>